<evidence type="ECO:0000313" key="2">
    <source>
        <dbReference type="Proteomes" id="UP000028725"/>
    </source>
</evidence>
<evidence type="ECO:0000313" key="1">
    <source>
        <dbReference type="EMBL" id="KFE72127.1"/>
    </source>
</evidence>
<name>A0A085WWR4_9BACT</name>
<sequence length="41" mass="4293">MSPALLGRANEGERGRLMCRGAGLVRRGRCSREGLGHGPAS</sequence>
<dbReference type="Proteomes" id="UP000028725">
    <property type="component" value="Unassembled WGS sequence"/>
</dbReference>
<dbReference type="EMBL" id="JMCB01000001">
    <property type="protein sequence ID" value="KFE72127.1"/>
    <property type="molecule type" value="Genomic_DNA"/>
</dbReference>
<proteinExistence type="predicted"/>
<keyword evidence="2" id="KW-1185">Reference proteome</keyword>
<dbReference type="AlphaFoldDB" id="A0A085WWR4"/>
<comment type="caution">
    <text evidence="1">The sequence shown here is derived from an EMBL/GenBank/DDBJ whole genome shotgun (WGS) entry which is preliminary data.</text>
</comment>
<gene>
    <name evidence="1" type="ORF">DB31_0388</name>
</gene>
<dbReference type="STRING" id="394096.DB31_0388"/>
<accession>A0A085WWR4</accession>
<organism evidence="1 2">
    <name type="scientific">Hyalangium minutum</name>
    <dbReference type="NCBI Taxonomy" id="394096"/>
    <lineage>
        <taxon>Bacteria</taxon>
        <taxon>Pseudomonadati</taxon>
        <taxon>Myxococcota</taxon>
        <taxon>Myxococcia</taxon>
        <taxon>Myxococcales</taxon>
        <taxon>Cystobacterineae</taxon>
        <taxon>Archangiaceae</taxon>
        <taxon>Hyalangium</taxon>
    </lineage>
</organism>
<reference evidence="1 2" key="1">
    <citation type="submission" date="2014-04" db="EMBL/GenBank/DDBJ databases">
        <title>Genome assembly of Hyalangium minutum DSM 14724.</title>
        <authorList>
            <person name="Sharma G."/>
            <person name="Subramanian S."/>
        </authorList>
    </citation>
    <scope>NUCLEOTIDE SEQUENCE [LARGE SCALE GENOMIC DNA]</scope>
    <source>
        <strain evidence="1 2">DSM 14724</strain>
    </source>
</reference>
<protein>
    <submittedName>
        <fullName evidence="1">Uncharacterized protein</fullName>
    </submittedName>
</protein>